<name>A0A7C9ACY3_OPUST</name>
<dbReference type="EMBL" id="GISG01227172">
    <property type="protein sequence ID" value="MBA4665398.1"/>
    <property type="molecule type" value="Transcribed_RNA"/>
</dbReference>
<dbReference type="AlphaFoldDB" id="A0A7C9ACY3"/>
<organism evidence="1">
    <name type="scientific">Opuntia streptacantha</name>
    <name type="common">Prickly pear cactus</name>
    <name type="synonym">Opuntia cardona</name>
    <dbReference type="NCBI Taxonomy" id="393608"/>
    <lineage>
        <taxon>Eukaryota</taxon>
        <taxon>Viridiplantae</taxon>
        <taxon>Streptophyta</taxon>
        <taxon>Embryophyta</taxon>
        <taxon>Tracheophyta</taxon>
        <taxon>Spermatophyta</taxon>
        <taxon>Magnoliopsida</taxon>
        <taxon>eudicotyledons</taxon>
        <taxon>Gunneridae</taxon>
        <taxon>Pentapetalae</taxon>
        <taxon>Caryophyllales</taxon>
        <taxon>Cactineae</taxon>
        <taxon>Cactaceae</taxon>
        <taxon>Opuntioideae</taxon>
        <taxon>Opuntia</taxon>
    </lineage>
</organism>
<evidence type="ECO:0000313" key="1">
    <source>
        <dbReference type="EMBL" id="MBA4665398.1"/>
    </source>
</evidence>
<dbReference type="EMBL" id="GISG01227173">
    <property type="protein sequence ID" value="MBA4665399.1"/>
    <property type="molecule type" value="Transcribed_RNA"/>
</dbReference>
<protein>
    <submittedName>
        <fullName evidence="1">Uncharacterized protein</fullName>
    </submittedName>
</protein>
<proteinExistence type="predicted"/>
<accession>A0A7C9ACY3</accession>
<sequence>MFCRIYSPRGPWDLTQVLKSLQLCLLQTRRLVSVDLVLELLALTSSLALGEVVLIGTLKEMKHVQYQILRQNLMHLPFTVILEYQETLLKKGSRSNRIIMAP</sequence>
<reference evidence="1" key="1">
    <citation type="journal article" date="2013" name="J. Plant Res.">
        <title>Effect of fungi and light on seed germination of three Opuntia species from semiarid lands of central Mexico.</title>
        <authorList>
            <person name="Delgado-Sanchez P."/>
            <person name="Jimenez-Bremont J.F."/>
            <person name="Guerrero-Gonzalez Mde L."/>
            <person name="Flores J."/>
        </authorList>
    </citation>
    <scope>NUCLEOTIDE SEQUENCE</scope>
    <source>
        <tissue evidence="1">Cladode</tissue>
    </source>
</reference>
<reference evidence="1" key="2">
    <citation type="submission" date="2020-07" db="EMBL/GenBank/DDBJ databases">
        <authorList>
            <person name="Vera ALvarez R."/>
            <person name="Arias-Moreno D.M."/>
            <person name="Jimenez-Jacinto V."/>
            <person name="Jimenez-Bremont J.F."/>
            <person name="Swaminathan K."/>
            <person name="Moose S.P."/>
            <person name="Guerrero-Gonzalez M.L."/>
            <person name="Marino-Ramirez L."/>
            <person name="Landsman D."/>
            <person name="Rodriguez-Kessler M."/>
            <person name="Delgado-Sanchez P."/>
        </authorList>
    </citation>
    <scope>NUCLEOTIDE SEQUENCE</scope>
    <source>
        <tissue evidence="1">Cladode</tissue>
    </source>
</reference>